<keyword evidence="5 9" id="KW-0547">Nucleotide-binding</keyword>
<protein>
    <recommendedName>
        <fullName evidence="9">Phosphoribosyl-ATP pyrophosphatase</fullName>
        <shortName evidence="9">PRA-PH</shortName>
        <ecNumber evidence="9">3.6.1.31</ecNumber>
    </recommendedName>
</protein>
<evidence type="ECO:0000256" key="1">
    <source>
        <dbReference type="ARBA" id="ARBA00001460"/>
    </source>
</evidence>
<reference evidence="10 11" key="1">
    <citation type="submission" date="2018-12" db="EMBL/GenBank/DDBJ databases">
        <title>bacterium Hansschlegelia zhihuaiae S113.</title>
        <authorList>
            <person name="He J."/>
        </authorList>
    </citation>
    <scope>NUCLEOTIDE SEQUENCE [LARGE SCALE GENOMIC DNA]</scope>
    <source>
        <strain evidence="10 11">S 113</strain>
    </source>
</reference>
<keyword evidence="9" id="KW-0963">Cytoplasm</keyword>
<dbReference type="GO" id="GO:0005737">
    <property type="term" value="C:cytoplasm"/>
    <property type="evidence" value="ECO:0007669"/>
    <property type="project" value="UniProtKB-SubCell"/>
</dbReference>
<dbReference type="InterPro" id="IPR021130">
    <property type="entry name" value="PRib-ATP_PPHydrolase-like"/>
</dbReference>
<dbReference type="SUPFAM" id="SSF101386">
    <property type="entry name" value="all-alpha NTP pyrophosphatases"/>
    <property type="match status" value="1"/>
</dbReference>
<keyword evidence="8 9" id="KW-0368">Histidine biosynthesis</keyword>
<evidence type="ECO:0000313" key="10">
    <source>
        <dbReference type="EMBL" id="RXF73081.1"/>
    </source>
</evidence>
<evidence type="ECO:0000313" key="11">
    <source>
        <dbReference type="Proteomes" id="UP000289708"/>
    </source>
</evidence>
<keyword evidence="7 9" id="KW-0067">ATP-binding</keyword>
<evidence type="ECO:0000256" key="9">
    <source>
        <dbReference type="HAMAP-Rule" id="MF_01020"/>
    </source>
</evidence>
<evidence type="ECO:0000256" key="2">
    <source>
        <dbReference type="ARBA" id="ARBA00005204"/>
    </source>
</evidence>
<dbReference type="AlphaFoldDB" id="A0A4Q0MHL6"/>
<dbReference type="GO" id="GO:0005524">
    <property type="term" value="F:ATP binding"/>
    <property type="evidence" value="ECO:0007669"/>
    <property type="project" value="UniProtKB-KW"/>
</dbReference>
<keyword evidence="4 9" id="KW-0028">Amino-acid biosynthesis</keyword>
<evidence type="ECO:0000256" key="8">
    <source>
        <dbReference type="ARBA" id="ARBA00023102"/>
    </source>
</evidence>
<sequence>MTDSIERLYQAVCEATEDDPALARTARLRREGVNKMAKKVAEEAAEVAIEAVTGAREALIRESADLVYNLVVLWSAAGVSPQDVYDEMDRRERLYGIAQKLPKADVAASPTQSFVRGNKARAVR</sequence>
<keyword evidence="11" id="KW-1185">Reference proteome</keyword>
<dbReference type="Proteomes" id="UP000289708">
    <property type="component" value="Unassembled WGS sequence"/>
</dbReference>
<dbReference type="GO" id="GO:0000105">
    <property type="term" value="P:L-histidine biosynthetic process"/>
    <property type="evidence" value="ECO:0007669"/>
    <property type="project" value="UniProtKB-UniRule"/>
</dbReference>
<dbReference type="GO" id="GO:0004636">
    <property type="term" value="F:phosphoribosyl-ATP diphosphatase activity"/>
    <property type="evidence" value="ECO:0007669"/>
    <property type="project" value="UniProtKB-UniRule"/>
</dbReference>
<dbReference type="OrthoDB" id="9814738at2"/>
<dbReference type="InterPro" id="IPR008179">
    <property type="entry name" value="HisE"/>
</dbReference>
<keyword evidence="6 9" id="KW-0378">Hydrolase</keyword>
<proteinExistence type="inferred from homology"/>
<evidence type="ECO:0000256" key="7">
    <source>
        <dbReference type="ARBA" id="ARBA00022840"/>
    </source>
</evidence>
<dbReference type="CDD" id="cd11534">
    <property type="entry name" value="NTP-PPase_HisIE_like"/>
    <property type="match status" value="1"/>
</dbReference>
<evidence type="ECO:0000256" key="3">
    <source>
        <dbReference type="ARBA" id="ARBA00009392"/>
    </source>
</evidence>
<dbReference type="HAMAP" id="MF_01020">
    <property type="entry name" value="HisE"/>
    <property type="match status" value="1"/>
</dbReference>
<dbReference type="PANTHER" id="PTHR42945">
    <property type="entry name" value="HISTIDINE BIOSYNTHESIS BIFUNCTIONAL PROTEIN"/>
    <property type="match status" value="1"/>
</dbReference>
<dbReference type="Gene3D" id="1.10.287.1080">
    <property type="entry name" value="MazG-like"/>
    <property type="match status" value="1"/>
</dbReference>
<evidence type="ECO:0000256" key="5">
    <source>
        <dbReference type="ARBA" id="ARBA00022741"/>
    </source>
</evidence>
<organism evidence="10 11">
    <name type="scientific">Hansschlegelia zhihuaiae</name>
    <dbReference type="NCBI Taxonomy" id="405005"/>
    <lineage>
        <taxon>Bacteria</taxon>
        <taxon>Pseudomonadati</taxon>
        <taxon>Pseudomonadota</taxon>
        <taxon>Alphaproteobacteria</taxon>
        <taxon>Hyphomicrobiales</taxon>
        <taxon>Methylopilaceae</taxon>
        <taxon>Hansschlegelia</taxon>
    </lineage>
</organism>
<gene>
    <name evidence="9 10" type="primary">hisE</name>
    <name evidence="10" type="ORF">EK403_11355</name>
</gene>
<comment type="catalytic activity">
    <reaction evidence="1 9">
        <text>1-(5-phospho-beta-D-ribosyl)-ATP + H2O = 1-(5-phospho-beta-D-ribosyl)-5'-AMP + diphosphate + H(+)</text>
        <dbReference type="Rhea" id="RHEA:22828"/>
        <dbReference type="ChEBI" id="CHEBI:15377"/>
        <dbReference type="ChEBI" id="CHEBI:15378"/>
        <dbReference type="ChEBI" id="CHEBI:33019"/>
        <dbReference type="ChEBI" id="CHEBI:59457"/>
        <dbReference type="ChEBI" id="CHEBI:73183"/>
        <dbReference type="EC" id="3.6.1.31"/>
    </reaction>
</comment>
<dbReference type="RefSeq" id="WP_128777612.1">
    <property type="nucleotide sequence ID" value="NZ_RYFI01000010.1"/>
</dbReference>
<dbReference type="Pfam" id="PF01503">
    <property type="entry name" value="PRA-PH"/>
    <property type="match status" value="1"/>
</dbReference>
<dbReference type="NCBIfam" id="TIGR03188">
    <property type="entry name" value="histidine_hisI"/>
    <property type="match status" value="1"/>
</dbReference>
<dbReference type="EMBL" id="RYFI01000010">
    <property type="protein sequence ID" value="RXF73081.1"/>
    <property type="molecule type" value="Genomic_DNA"/>
</dbReference>
<comment type="subcellular location">
    <subcellularLocation>
        <location evidence="9">Cytoplasm</location>
    </subcellularLocation>
</comment>
<evidence type="ECO:0000256" key="6">
    <source>
        <dbReference type="ARBA" id="ARBA00022801"/>
    </source>
</evidence>
<evidence type="ECO:0000256" key="4">
    <source>
        <dbReference type="ARBA" id="ARBA00022605"/>
    </source>
</evidence>
<comment type="caution">
    <text evidence="10">The sequence shown here is derived from an EMBL/GenBank/DDBJ whole genome shotgun (WGS) entry which is preliminary data.</text>
</comment>
<comment type="pathway">
    <text evidence="2 9">Amino-acid biosynthesis; L-histidine biosynthesis; L-histidine from 5-phospho-alpha-D-ribose 1-diphosphate: step 2/9.</text>
</comment>
<dbReference type="PANTHER" id="PTHR42945:SF1">
    <property type="entry name" value="HISTIDINE BIOSYNTHESIS BIFUNCTIONAL PROTEIN HIS7"/>
    <property type="match status" value="1"/>
</dbReference>
<accession>A0A4Q0MHL6</accession>
<comment type="similarity">
    <text evidence="3 9">Belongs to the PRA-PH family.</text>
</comment>
<dbReference type="EC" id="3.6.1.31" evidence="9"/>
<name>A0A4Q0MHL6_9HYPH</name>
<dbReference type="UniPathway" id="UPA00031">
    <property type="reaction ID" value="UER00007"/>
</dbReference>